<protein>
    <submittedName>
        <fullName evidence="2">Uncharacterized protein</fullName>
    </submittedName>
</protein>
<sequence>MQSYVAFCSCFYLFGFLSSRFVIVLLPSLTVYPLQPKKV</sequence>
<accession>A0A0A9FMZ0</accession>
<proteinExistence type="predicted"/>
<keyword evidence="1" id="KW-0812">Transmembrane</keyword>
<reference evidence="2" key="1">
    <citation type="submission" date="2014-09" db="EMBL/GenBank/DDBJ databases">
        <authorList>
            <person name="Magalhaes I.L.F."/>
            <person name="Oliveira U."/>
            <person name="Santos F.R."/>
            <person name="Vidigal T.H.D.A."/>
            <person name="Brescovit A.D."/>
            <person name="Santos A.J."/>
        </authorList>
    </citation>
    <scope>NUCLEOTIDE SEQUENCE</scope>
    <source>
        <tissue evidence="2">Shoot tissue taken approximately 20 cm above the soil surface</tissue>
    </source>
</reference>
<feature type="transmembrane region" description="Helical" evidence="1">
    <location>
        <begin position="12"/>
        <end position="34"/>
    </location>
</feature>
<keyword evidence="1" id="KW-0472">Membrane</keyword>
<evidence type="ECO:0000256" key="1">
    <source>
        <dbReference type="SAM" id="Phobius"/>
    </source>
</evidence>
<dbReference type="EMBL" id="GBRH01186230">
    <property type="protein sequence ID" value="JAE11666.1"/>
    <property type="molecule type" value="Transcribed_RNA"/>
</dbReference>
<evidence type="ECO:0000313" key="2">
    <source>
        <dbReference type="EMBL" id="JAE11666.1"/>
    </source>
</evidence>
<keyword evidence="1" id="KW-1133">Transmembrane helix</keyword>
<name>A0A0A9FMZ0_ARUDO</name>
<dbReference type="AlphaFoldDB" id="A0A0A9FMZ0"/>
<reference evidence="2" key="2">
    <citation type="journal article" date="2015" name="Data Brief">
        <title>Shoot transcriptome of the giant reed, Arundo donax.</title>
        <authorList>
            <person name="Barrero R.A."/>
            <person name="Guerrero F.D."/>
            <person name="Moolhuijzen P."/>
            <person name="Goolsby J.A."/>
            <person name="Tidwell J."/>
            <person name="Bellgard S.E."/>
            <person name="Bellgard M.I."/>
        </authorList>
    </citation>
    <scope>NUCLEOTIDE SEQUENCE</scope>
    <source>
        <tissue evidence="2">Shoot tissue taken approximately 20 cm above the soil surface</tissue>
    </source>
</reference>
<organism evidence="2">
    <name type="scientific">Arundo donax</name>
    <name type="common">Giant reed</name>
    <name type="synonym">Donax arundinaceus</name>
    <dbReference type="NCBI Taxonomy" id="35708"/>
    <lineage>
        <taxon>Eukaryota</taxon>
        <taxon>Viridiplantae</taxon>
        <taxon>Streptophyta</taxon>
        <taxon>Embryophyta</taxon>
        <taxon>Tracheophyta</taxon>
        <taxon>Spermatophyta</taxon>
        <taxon>Magnoliopsida</taxon>
        <taxon>Liliopsida</taxon>
        <taxon>Poales</taxon>
        <taxon>Poaceae</taxon>
        <taxon>PACMAD clade</taxon>
        <taxon>Arundinoideae</taxon>
        <taxon>Arundineae</taxon>
        <taxon>Arundo</taxon>
    </lineage>
</organism>